<keyword evidence="1" id="KW-0732">Signal</keyword>
<feature type="domain" description="Sulfatase N-terminal" evidence="2">
    <location>
        <begin position="32"/>
        <end position="323"/>
    </location>
</feature>
<comment type="caution">
    <text evidence="3">The sequence shown here is derived from an EMBL/GenBank/DDBJ whole genome shotgun (WGS) entry which is preliminary data.</text>
</comment>
<dbReference type="Proteomes" id="UP000223913">
    <property type="component" value="Unassembled WGS sequence"/>
</dbReference>
<organism evidence="3 4">
    <name type="scientific">Flavilitoribacter nigricans (strain ATCC 23147 / DSM 23189 / NBRC 102662 / NCIMB 1420 / SS-2)</name>
    <name type="common">Lewinella nigricans</name>
    <dbReference type="NCBI Taxonomy" id="1122177"/>
    <lineage>
        <taxon>Bacteria</taxon>
        <taxon>Pseudomonadati</taxon>
        <taxon>Bacteroidota</taxon>
        <taxon>Saprospiria</taxon>
        <taxon>Saprospirales</taxon>
        <taxon>Lewinellaceae</taxon>
        <taxon>Flavilitoribacter</taxon>
    </lineage>
</organism>
<dbReference type="CDD" id="cd16027">
    <property type="entry name" value="SGSH"/>
    <property type="match status" value="1"/>
</dbReference>
<dbReference type="InterPro" id="IPR000917">
    <property type="entry name" value="Sulfatase_N"/>
</dbReference>
<gene>
    <name evidence="3" type="ORF">CRP01_02630</name>
</gene>
<sequence length="538" mass="60379">MNRTKLTFAALAVAMVLAACQGTETETPPQKPNILFAIMDDATYMHMSAYGCAFVNTPNFDRVAKNGILFKNAYTPNAKCSPSRSCILTGRNSWQLEQAANHWPYFPEKFKVFTEVLAENGYAVASTGKGWAPGIATRADGSKRNLMVNTFSEIKTTPPTSKISNVDYAANFTAFLDQKGEEPFFFWYGGLEPHRAYEYGSGIAKGGKQLAMVKDSDVFDFWPAVDSVKTDLLDYAFEIEYFDKQLGKMLDTLEARGQLSNTLVVITADNGMPFPRVKGQEYEYSNHLPLAVMWADGIANRGRKIDDYISFIDFAPTFLELAEVPEGAAGMQAIAGRSFTDILYSEKDGQVDPRRDYVMIGKERHDIGRPNDWGYPIRGLVKDGKLYLHNFETDRWPGGNPETGYLNCDGGATKSVVLNTVFNPDVARYWQMSFGKRPQDEFYDIANDPDCMENLALSEAHREMMTSMKNDLFGRLKEQGDPRMFGNGALFDQYTYSDKKGVNFYERYFNGEDVGWGWVNATDFQDLSGVKLPEASMD</sequence>
<dbReference type="Pfam" id="PF00884">
    <property type="entry name" value="Sulfatase"/>
    <property type="match status" value="1"/>
</dbReference>
<dbReference type="PANTHER" id="PTHR43751:SF1">
    <property type="entry name" value="SULFATASE ATSG-RELATED"/>
    <property type="match status" value="1"/>
</dbReference>
<name>A0A2D0NJE7_FLAN2</name>
<evidence type="ECO:0000313" key="3">
    <source>
        <dbReference type="EMBL" id="PHN08329.1"/>
    </source>
</evidence>
<dbReference type="PANTHER" id="PTHR43751">
    <property type="entry name" value="SULFATASE"/>
    <property type="match status" value="1"/>
</dbReference>
<evidence type="ECO:0000256" key="1">
    <source>
        <dbReference type="SAM" id="SignalP"/>
    </source>
</evidence>
<evidence type="ECO:0000313" key="4">
    <source>
        <dbReference type="Proteomes" id="UP000223913"/>
    </source>
</evidence>
<dbReference type="OrthoDB" id="9789742at2"/>
<dbReference type="AlphaFoldDB" id="A0A2D0NJE7"/>
<proteinExistence type="predicted"/>
<accession>A0A2D0NJE7</accession>
<feature type="signal peptide" evidence="1">
    <location>
        <begin position="1"/>
        <end position="18"/>
    </location>
</feature>
<dbReference type="EMBL" id="PDUD01000002">
    <property type="protein sequence ID" value="PHN08329.1"/>
    <property type="molecule type" value="Genomic_DNA"/>
</dbReference>
<dbReference type="InterPro" id="IPR052701">
    <property type="entry name" value="GAG_Ulvan_Degrading_Sulfatases"/>
</dbReference>
<feature type="chain" id="PRO_5013084601" evidence="1">
    <location>
        <begin position="19"/>
        <end position="538"/>
    </location>
</feature>
<protein>
    <submittedName>
        <fullName evidence="3">Heparan N-sulfatase</fullName>
    </submittedName>
</protein>
<keyword evidence="4" id="KW-1185">Reference proteome</keyword>
<dbReference type="RefSeq" id="WP_099148532.1">
    <property type="nucleotide sequence ID" value="NZ_PDUD01000002.1"/>
</dbReference>
<dbReference type="SUPFAM" id="SSF53649">
    <property type="entry name" value="Alkaline phosphatase-like"/>
    <property type="match status" value="1"/>
</dbReference>
<dbReference type="Gene3D" id="3.40.720.10">
    <property type="entry name" value="Alkaline Phosphatase, subunit A"/>
    <property type="match status" value="1"/>
</dbReference>
<dbReference type="InterPro" id="IPR017850">
    <property type="entry name" value="Alkaline_phosphatase_core_sf"/>
</dbReference>
<evidence type="ECO:0000259" key="2">
    <source>
        <dbReference type="Pfam" id="PF00884"/>
    </source>
</evidence>
<reference evidence="3 4" key="1">
    <citation type="submission" date="2017-10" db="EMBL/GenBank/DDBJ databases">
        <title>The draft genome sequence of Lewinella nigricans NBRC 102662.</title>
        <authorList>
            <person name="Wang K."/>
        </authorList>
    </citation>
    <scope>NUCLEOTIDE SEQUENCE [LARGE SCALE GENOMIC DNA]</scope>
    <source>
        <strain evidence="3 4">NBRC 102662</strain>
    </source>
</reference>
<dbReference type="PROSITE" id="PS51257">
    <property type="entry name" value="PROKAR_LIPOPROTEIN"/>
    <property type="match status" value="1"/>
</dbReference>